<gene>
    <name evidence="1" type="ORF">DC094_19640</name>
</gene>
<comment type="caution">
    <text evidence="1">The sequence shown here is derived from an EMBL/GenBank/DDBJ whole genome shotgun (WGS) entry which is preliminary data.</text>
</comment>
<proteinExistence type="predicted"/>
<reference evidence="1 2" key="1">
    <citation type="submission" date="2018-04" db="EMBL/GenBank/DDBJ databases">
        <title>Thalassorhabdus spongiae gen. nov., sp. nov., isolated from a marine sponge in South-West Iceland.</title>
        <authorList>
            <person name="Knobloch S."/>
            <person name="Daussin A."/>
            <person name="Johannsson R."/>
            <person name="Marteinsson V.T."/>
        </authorList>
    </citation>
    <scope>NUCLEOTIDE SEQUENCE [LARGE SCALE GENOMIC DNA]</scope>
    <source>
        <strain evidence="1 2">Hp12</strain>
    </source>
</reference>
<dbReference type="RefSeq" id="WP_116688829.1">
    <property type="nucleotide sequence ID" value="NZ_CAWNYD010000012.1"/>
</dbReference>
<dbReference type="AlphaFoldDB" id="A0A2V1GS23"/>
<dbReference type="EMBL" id="QDDL01000012">
    <property type="protein sequence ID" value="PVZ64526.1"/>
    <property type="molecule type" value="Genomic_DNA"/>
</dbReference>
<evidence type="ECO:0000313" key="2">
    <source>
        <dbReference type="Proteomes" id="UP000244906"/>
    </source>
</evidence>
<organism evidence="1 2">
    <name type="scientific">Pelagibaculum spongiae</name>
    <dbReference type="NCBI Taxonomy" id="2080658"/>
    <lineage>
        <taxon>Bacteria</taxon>
        <taxon>Pseudomonadati</taxon>
        <taxon>Pseudomonadota</taxon>
        <taxon>Gammaproteobacteria</taxon>
        <taxon>Oceanospirillales</taxon>
        <taxon>Pelagibaculum</taxon>
    </lineage>
</organism>
<evidence type="ECO:0000313" key="1">
    <source>
        <dbReference type="EMBL" id="PVZ64526.1"/>
    </source>
</evidence>
<dbReference type="Proteomes" id="UP000244906">
    <property type="component" value="Unassembled WGS sequence"/>
</dbReference>
<name>A0A2V1GS23_9GAMM</name>
<accession>A0A2V1GS23</accession>
<keyword evidence="2" id="KW-1185">Reference proteome</keyword>
<protein>
    <submittedName>
        <fullName evidence="1">Uncharacterized protein</fullName>
    </submittedName>
</protein>
<sequence length="120" mass="13199">MRIFALVILITACSSESQSKIEIILKGGAFCEVVQGIGIMSSHQSTPLYNVEVSLNGGGFYIGQQPFREKINKNKLIAKTVTNGIAIDVDIDLKKMNKNGSFDMNVTQFNQTNIFECSSF</sequence>